<accession>A0A0F9EC05</accession>
<evidence type="ECO:0000313" key="1">
    <source>
        <dbReference type="EMBL" id="KKL27381.1"/>
    </source>
</evidence>
<feature type="non-terminal residue" evidence="1">
    <location>
        <position position="28"/>
    </location>
</feature>
<reference evidence="1" key="1">
    <citation type="journal article" date="2015" name="Nature">
        <title>Complex archaea that bridge the gap between prokaryotes and eukaryotes.</title>
        <authorList>
            <person name="Spang A."/>
            <person name="Saw J.H."/>
            <person name="Jorgensen S.L."/>
            <person name="Zaremba-Niedzwiedzka K."/>
            <person name="Martijn J."/>
            <person name="Lind A.E."/>
            <person name="van Eijk R."/>
            <person name="Schleper C."/>
            <person name="Guy L."/>
            <person name="Ettema T.J."/>
        </authorList>
    </citation>
    <scope>NUCLEOTIDE SEQUENCE</scope>
</reference>
<sequence>MAYTAKTIKAHLKKLNDNWNDDYWIYVA</sequence>
<organism evidence="1">
    <name type="scientific">marine sediment metagenome</name>
    <dbReference type="NCBI Taxonomy" id="412755"/>
    <lineage>
        <taxon>unclassified sequences</taxon>
        <taxon>metagenomes</taxon>
        <taxon>ecological metagenomes</taxon>
    </lineage>
</organism>
<protein>
    <submittedName>
        <fullName evidence="1">Uncharacterized protein</fullName>
    </submittedName>
</protein>
<proteinExistence type="predicted"/>
<gene>
    <name evidence="1" type="ORF">LCGC14_2385680</name>
</gene>
<dbReference type="EMBL" id="LAZR01035485">
    <property type="protein sequence ID" value="KKL27381.1"/>
    <property type="molecule type" value="Genomic_DNA"/>
</dbReference>
<name>A0A0F9EC05_9ZZZZ</name>
<dbReference type="AlphaFoldDB" id="A0A0F9EC05"/>
<comment type="caution">
    <text evidence="1">The sequence shown here is derived from an EMBL/GenBank/DDBJ whole genome shotgun (WGS) entry which is preliminary data.</text>
</comment>